<organism evidence="3 4">
    <name type="scientific">Alcaligenes phenolicus</name>
    <dbReference type="NCBI Taxonomy" id="232846"/>
    <lineage>
        <taxon>Bacteria</taxon>
        <taxon>Pseudomonadati</taxon>
        <taxon>Pseudomonadota</taxon>
        <taxon>Betaproteobacteria</taxon>
        <taxon>Burkholderiales</taxon>
        <taxon>Alcaligenaceae</taxon>
        <taxon>Alcaligenes</taxon>
    </lineage>
</organism>
<proteinExistence type="predicted"/>
<keyword evidence="1" id="KW-0175">Coiled coil</keyword>
<evidence type="ECO:0000259" key="2">
    <source>
        <dbReference type="Pfam" id="PF11740"/>
    </source>
</evidence>
<name>A0AAW5VZA2_9BURK</name>
<keyword evidence="3" id="KW-0238">DNA-binding</keyword>
<evidence type="ECO:0000313" key="4">
    <source>
        <dbReference type="Proteomes" id="UP001208074"/>
    </source>
</evidence>
<dbReference type="RefSeq" id="WP_035275723.1">
    <property type="nucleotide sequence ID" value="NZ_JAPKNB010000006.1"/>
</dbReference>
<dbReference type="Pfam" id="PF11740">
    <property type="entry name" value="KfrA_N"/>
    <property type="match status" value="1"/>
</dbReference>
<feature type="domain" description="KfrA N-terminal DNA-binding" evidence="2">
    <location>
        <begin position="8"/>
        <end position="113"/>
    </location>
</feature>
<dbReference type="GO" id="GO:0003677">
    <property type="term" value="F:DNA binding"/>
    <property type="evidence" value="ECO:0007669"/>
    <property type="project" value="UniProtKB-KW"/>
</dbReference>
<accession>A0AAW5VZA2</accession>
<dbReference type="AlphaFoldDB" id="A0AAW5VZA2"/>
<reference evidence="3" key="1">
    <citation type="submission" date="2022-11" db="EMBL/GenBank/DDBJ databases">
        <title>Biodiversity and phylogenetic relationships of bacteria.</title>
        <authorList>
            <person name="Machado R.A.R."/>
            <person name="Bhat A."/>
            <person name="Loulou A."/>
            <person name="Kallel S."/>
        </authorList>
    </citation>
    <scope>NUCLEOTIDE SEQUENCE</scope>
    <source>
        <strain evidence="3">DSM 16503</strain>
    </source>
</reference>
<feature type="coiled-coil region" evidence="1">
    <location>
        <begin position="89"/>
        <end position="116"/>
    </location>
</feature>
<sequence>MTKRPTITKEVIWAAADQLEASGVYPSLAAIRKVVGGGSYTTIGAAMEERKQLPRAELDGSAIPMPNVLSERFGALGEEVWAAAVAHAHERWRLRIEELEGALRAAEAQIAQHDSSRIAD</sequence>
<evidence type="ECO:0000313" key="3">
    <source>
        <dbReference type="EMBL" id="MCX5565650.1"/>
    </source>
</evidence>
<dbReference type="Proteomes" id="UP001208074">
    <property type="component" value="Unassembled WGS sequence"/>
</dbReference>
<evidence type="ECO:0000256" key="1">
    <source>
        <dbReference type="SAM" id="Coils"/>
    </source>
</evidence>
<dbReference type="EMBL" id="JAPKNB010000006">
    <property type="protein sequence ID" value="MCX5565650.1"/>
    <property type="molecule type" value="Genomic_DNA"/>
</dbReference>
<protein>
    <submittedName>
        <fullName evidence="3">DNA-binding protein</fullName>
    </submittedName>
</protein>
<comment type="caution">
    <text evidence="3">The sequence shown here is derived from an EMBL/GenBank/DDBJ whole genome shotgun (WGS) entry which is preliminary data.</text>
</comment>
<dbReference type="InterPro" id="IPR021104">
    <property type="entry name" value="KfrA_DNA-bd_N"/>
</dbReference>
<gene>
    <name evidence="3" type="ORF">OSH02_09755</name>
</gene>